<comment type="caution">
    <text evidence="2">The sequence shown here is derived from an EMBL/GenBank/DDBJ whole genome shotgun (WGS) entry which is preliminary data.</text>
</comment>
<sequence length="299" mass="30135">MQHPIGHSTLHSTIVHSLIPLFFFSILGSIGIKHTPPTSTSPSASFAILSQPPTSARSKHTLSTLYSTMFFTRFVVTALSFGATALAAPVNVAGVPLPVGELVPGGSSLPIDPSKLPLPGTNGLSLPVVGGSVPSLEGGLGGVGFPLGRREVPTFPVALENLGSIAGGVLNSLNGAQALDAPSLLSSLGDLNGALEMVSSALNPLQGMGVDSLLAGASLDEVTKKTQSVFPLVNQVTSKVQSMGLTSQAKGKLSTTVKTLNGISSGLEMAPELQSPVKGSLDKMLSSVGGVLGGLGISL</sequence>
<protein>
    <submittedName>
        <fullName evidence="2">Uncharacterized protein</fullName>
    </submittedName>
</protein>
<accession>A0A8H3CH91</accession>
<keyword evidence="1" id="KW-0812">Transmembrane</keyword>
<feature type="transmembrane region" description="Helical" evidence="1">
    <location>
        <begin position="12"/>
        <end position="32"/>
    </location>
</feature>
<evidence type="ECO:0000313" key="3">
    <source>
        <dbReference type="Proteomes" id="UP000663853"/>
    </source>
</evidence>
<reference evidence="2" key="1">
    <citation type="submission" date="2021-01" db="EMBL/GenBank/DDBJ databases">
        <authorList>
            <person name="Kaushik A."/>
        </authorList>
    </citation>
    <scope>NUCLEOTIDE SEQUENCE</scope>
    <source>
        <strain evidence="2">AG6-10EEA</strain>
    </source>
</reference>
<evidence type="ECO:0000313" key="2">
    <source>
        <dbReference type="EMBL" id="CAE6485715.1"/>
    </source>
</evidence>
<proteinExistence type="predicted"/>
<name>A0A8H3CH91_9AGAM</name>
<gene>
    <name evidence="2" type="ORF">RDB_LOCUS94611</name>
</gene>
<evidence type="ECO:0000256" key="1">
    <source>
        <dbReference type="SAM" id="Phobius"/>
    </source>
</evidence>
<dbReference type="EMBL" id="CAJMXA010002670">
    <property type="protein sequence ID" value="CAE6485715.1"/>
    <property type="molecule type" value="Genomic_DNA"/>
</dbReference>
<dbReference type="Proteomes" id="UP000663853">
    <property type="component" value="Unassembled WGS sequence"/>
</dbReference>
<keyword evidence="1" id="KW-0472">Membrane</keyword>
<keyword evidence="1" id="KW-1133">Transmembrane helix</keyword>
<dbReference type="AlphaFoldDB" id="A0A8H3CH91"/>
<organism evidence="2 3">
    <name type="scientific">Rhizoctonia solani</name>
    <dbReference type="NCBI Taxonomy" id="456999"/>
    <lineage>
        <taxon>Eukaryota</taxon>
        <taxon>Fungi</taxon>
        <taxon>Dikarya</taxon>
        <taxon>Basidiomycota</taxon>
        <taxon>Agaricomycotina</taxon>
        <taxon>Agaricomycetes</taxon>
        <taxon>Cantharellales</taxon>
        <taxon>Ceratobasidiaceae</taxon>
        <taxon>Rhizoctonia</taxon>
    </lineage>
</organism>